<dbReference type="AlphaFoldDB" id="A0A7R9VWJ3"/>
<accession>A0A7R9VWJ3</accession>
<protein>
    <submittedName>
        <fullName evidence="2">Uncharacterized protein</fullName>
    </submittedName>
</protein>
<organism evidence="2">
    <name type="scientific">Chlamydomonas euryale</name>
    <dbReference type="NCBI Taxonomy" id="1486919"/>
    <lineage>
        <taxon>Eukaryota</taxon>
        <taxon>Viridiplantae</taxon>
        <taxon>Chlorophyta</taxon>
        <taxon>core chlorophytes</taxon>
        <taxon>Chlorophyceae</taxon>
        <taxon>CS clade</taxon>
        <taxon>Chlamydomonadales</taxon>
        <taxon>Chlamydomonadaceae</taxon>
        <taxon>Chlamydomonas</taxon>
    </lineage>
</organism>
<feature type="region of interest" description="Disordered" evidence="1">
    <location>
        <begin position="146"/>
        <end position="165"/>
    </location>
</feature>
<reference evidence="2" key="1">
    <citation type="submission" date="2021-01" db="EMBL/GenBank/DDBJ databases">
        <authorList>
            <person name="Corre E."/>
            <person name="Pelletier E."/>
            <person name="Niang G."/>
            <person name="Scheremetjew M."/>
            <person name="Finn R."/>
            <person name="Kale V."/>
            <person name="Holt S."/>
            <person name="Cochrane G."/>
            <person name="Meng A."/>
            <person name="Brown T."/>
            <person name="Cohen L."/>
        </authorList>
    </citation>
    <scope>NUCLEOTIDE SEQUENCE</scope>
    <source>
        <strain evidence="2">CCMP219</strain>
    </source>
</reference>
<gene>
    <name evidence="2" type="ORF">CEUR00632_LOCUS18772</name>
</gene>
<proteinExistence type="predicted"/>
<evidence type="ECO:0000256" key="1">
    <source>
        <dbReference type="SAM" id="MobiDB-lite"/>
    </source>
</evidence>
<evidence type="ECO:0000313" key="2">
    <source>
        <dbReference type="EMBL" id="CAD8306755.1"/>
    </source>
</evidence>
<sequence length="306" mass="35151">MTMSIAKMRCVVFRSAFCVPMVICFMICLQRHGPKRLVASSRFMFHYAGVLHKVGSFLGSNGSFTCDCDRKRMFEEWMFTLEEPQPLMVDYKFVYKWPTWSGAAINALDWAVNQSVTTSQATSLAYSGQRTQTSHVMENSSGYKARRRLKKSTGQENVQGNGGRHMRGPPNIILMNICAWWKYDQEKEALFLDHIRLIFSYGQRLMDAVKEQPIQNNVGPAVRQLRLVWRSCTVADTLWDALSERLDHMALEHGWEVLDARQIVLAARQQKLMITWNPKTVHFLQLGYETLNDLLFNAVCRVGSPV</sequence>
<dbReference type="EMBL" id="HBEC01040385">
    <property type="protein sequence ID" value="CAD8306755.1"/>
    <property type="molecule type" value="Transcribed_RNA"/>
</dbReference>
<name>A0A7R9VWJ3_9CHLO</name>